<dbReference type="InterPro" id="IPR029058">
    <property type="entry name" value="AB_hydrolase_fold"/>
</dbReference>
<dbReference type="PATRIC" id="fig|1736674.3.peg.1549"/>
<keyword evidence="2" id="KW-1185">Reference proteome</keyword>
<gene>
    <name evidence="1" type="ORF">APS56_07580</name>
</gene>
<evidence type="ECO:0000313" key="1">
    <source>
        <dbReference type="EMBL" id="ALJ04991.1"/>
    </source>
</evidence>
<evidence type="ECO:0008006" key="3">
    <source>
        <dbReference type="Google" id="ProtNLM"/>
    </source>
</evidence>
<dbReference type="OrthoDB" id="1521787at2"/>
<proteinExistence type="predicted"/>
<dbReference type="KEGG" id="ahz:APS56_07580"/>
<protein>
    <recommendedName>
        <fullName evidence="3">DUF3089 domain-containing protein</fullName>
    </recommendedName>
</protein>
<dbReference type="RefSeq" id="WP_054726818.1">
    <property type="nucleotide sequence ID" value="NZ_CP012898.1"/>
</dbReference>
<dbReference type="Pfam" id="PF11288">
    <property type="entry name" value="DUF3089"/>
    <property type="match status" value="1"/>
</dbReference>
<sequence length="407" mass="46260">MKELIFIFQIILILSCSKENGNITESDFNEETIEIPNSTVSYDDMENWSFHPNKATILHTYNLDIAVIDQNLEIEQIIDISNNSNANTGVDVFWVHPTILSDTQNFTAVEAIAIEDQDAIKIALTTIAQGSLLAKYGRMFAPRYRQSTGKAYNDNVEKELQANVIATSYSDIKAAFLNYLNNYNNGNKIILAGHSQGSFLLGMLLRDLFDTDENLRNKLVTAALGGMRYVYAKQGTYKGGWWENIPLCTAINECGCISNWNSMDEEQAISDINYGLPEFNPYLINSGLVYRAFDETQDWIIQDFSYYGETATSLKNYIAPDTSYNLADDSNFIAFNDLYLVRFKRENSQKIVLSVAYAPLQNDQRPNDLANAQSHPNYSNFGYHTKDYHIYLWALMDQIDQKLSNCE</sequence>
<dbReference type="EMBL" id="CP012898">
    <property type="protein sequence ID" value="ALJ04991.1"/>
    <property type="molecule type" value="Genomic_DNA"/>
</dbReference>
<accession>A0A0P0CWU7</accession>
<dbReference type="STRING" id="1736674.APS56_07580"/>
<dbReference type="InterPro" id="IPR021440">
    <property type="entry name" value="DUF3089"/>
</dbReference>
<dbReference type="AlphaFoldDB" id="A0A0P0CWU7"/>
<dbReference type="SUPFAM" id="SSF53474">
    <property type="entry name" value="alpha/beta-Hydrolases"/>
    <property type="match status" value="1"/>
</dbReference>
<name>A0A0P0CWU7_9FLAO</name>
<evidence type="ECO:0000313" key="2">
    <source>
        <dbReference type="Proteomes" id="UP000057981"/>
    </source>
</evidence>
<dbReference type="PROSITE" id="PS51257">
    <property type="entry name" value="PROKAR_LIPOPROTEIN"/>
    <property type="match status" value="1"/>
</dbReference>
<organism evidence="1 2">
    <name type="scientific">Pseudalgibacter alginicilyticus</name>
    <dbReference type="NCBI Taxonomy" id="1736674"/>
    <lineage>
        <taxon>Bacteria</taxon>
        <taxon>Pseudomonadati</taxon>
        <taxon>Bacteroidota</taxon>
        <taxon>Flavobacteriia</taxon>
        <taxon>Flavobacteriales</taxon>
        <taxon>Flavobacteriaceae</taxon>
        <taxon>Pseudalgibacter</taxon>
    </lineage>
</organism>
<reference evidence="1 2" key="1">
    <citation type="submission" date="2015-10" db="EMBL/GenBank/DDBJ databases">
        <authorList>
            <person name="Gilbert D.G."/>
        </authorList>
    </citation>
    <scope>NUCLEOTIDE SEQUENCE [LARGE SCALE GENOMIC DNA]</scope>
    <source>
        <strain evidence="2">HZ-22</strain>
    </source>
</reference>
<dbReference type="Proteomes" id="UP000057981">
    <property type="component" value="Chromosome"/>
</dbReference>